<dbReference type="Gene3D" id="3.30.70.270">
    <property type="match status" value="2"/>
</dbReference>
<reference evidence="9" key="1">
    <citation type="submission" date="2021-12" db="EMBL/GenBank/DDBJ databases">
        <title>Prjna785345.</title>
        <authorList>
            <person name="Rujirawat T."/>
            <person name="Krajaejun T."/>
        </authorList>
    </citation>
    <scope>NUCLEOTIDE SEQUENCE</scope>
    <source>
        <strain evidence="9">Pi057C3</strain>
    </source>
</reference>
<dbReference type="PANTHER" id="PTHR37984:SF5">
    <property type="entry name" value="PROTEIN NYNRIN-LIKE"/>
    <property type="match status" value="1"/>
</dbReference>
<name>A0AAD5LQW1_PYTIN</name>
<evidence type="ECO:0000259" key="8">
    <source>
        <dbReference type="PROSITE" id="PS50994"/>
    </source>
</evidence>
<dbReference type="GO" id="GO:0004519">
    <property type="term" value="F:endonuclease activity"/>
    <property type="evidence" value="ECO:0007669"/>
    <property type="project" value="UniProtKB-KW"/>
</dbReference>
<evidence type="ECO:0000256" key="5">
    <source>
        <dbReference type="ARBA" id="ARBA00022801"/>
    </source>
</evidence>
<dbReference type="AlphaFoldDB" id="A0AAD5LQW1"/>
<dbReference type="Pfam" id="PF00078">
    <property type="entry name" value="RVT_1"/>
    <property type="match status" value="1"/>
</dbReference>
<keyword evidence="4" id="KW-0255">Endonuclease</keyword>
<dbReference type="PANTHER" id="PTHR37984">
    <property type="entry name" value="PROTEIN CBG26694"/>
    <property type="match status" value="1"/>
</dbReference>
<sequence length="451" mass="50904">MVWVDDIVVFAKTADEFITVLRKFFDRMREYGLKLNAAKCCLFAREIEWCGRLVDGDGVRHDPERVSALRSLPVPQSAADLQKLLCAANWLRESIVDYAQYAAPLQAKLEGAFAGGSRKQRHAESLKLTWTDQERQQYRTFTDHLANSAKLAFSDPAATVCLCTDASDLGWSMVVTQVNEWKTDTPMASQSHELLIGKGGMFKGPQLHWSVAEKEAFPIVKAAKDLEYLLYRDLGFKLFCDHANLIQIFSPATEVRKHVRGKLQRWALYLTDYRYEIEHVKGTLLTRILIVSHCGVNAHRGPDVMLAQLQGKFEIKSLATLVKTFVATWLLCKHVKGGIIIQRPWSEQRDPAARNEVLHFDFVFMGESYGTTCYVLVLKDELTHYCELVACDSPTNSVTAAAILDLAKRFGLPAMWVSDNGSHFKNALLENLRDRMKALHTHAYAAPRVPA</sequence>
<keyword evidence="2" id="KW-0548">Nucleotidyltransferase</keyword>
<dbReference type="Gene3D" id="3.30.420.10">
    <property type="entry name" value="Ribonuclease H-like superfamily/Ribonuclease H"/>
    <property type="match status" value="1"/>
</dbReference>
<evidence type="ECO:0008006" key="11">
    <source>
        <dbReference type="Google" id="ProtNLM"/>
    </source>
</evidence>
<dbReference type="GO" id="GO:0016787">
    <property type="term" value="F:hydrolase activity"/>
    <property type="evidence" value="ECO:0007669"/>
    <property type="project" value="UniProtKB-KW"/>
</dbReference>
<organism evidence="9 10">
    <name type="scientific">Pythium insidiosum</name>
    <name type="common">Pythiosis disease agent</name>
    <dbReference type="NCBI Taxonomy" id="114742"/>
    <lineage>
        <taxon>Eukaryota</taxon>
        <taxon>Sar</taxon>
        <taxon>Stramenopiles</taxon>
        <taxon>Oomycota</taxon>
        <taxon>Peronosporomycetes</taxon>
        <taxon>Pythiales</taxon>
        <taxon>Pythiaceae</taxon>
        <taxon>Pythium</taxon>
    </lineage>
</organism>
<dbReference type="PROSITE" id="PS50878">
    <property type="entry name" value="RT_POL"/>
    <property type="match status" value="1"/>
</dbReference>
<dbReference type="InterPro" id="IPR000477">
    <property type="entry name" value="RT_dom"/>
</dbReference>
<accession>A0AAD5LQW1</accession>
<evidence type="ECO:0000256" key="3">
    <source>
        <dbReference type="ARBA" id="ARBA00022722"/>
    </source>
</evidence>
<proteinExistence type="predicted"/>
<dbReference type="GO" id="GO:0003964">
    <property type="term" value="F:RNA-directed DNA polymerase activity"/>
    <property type="evidence" value="ECO:0007669"/>
    <property type="project" value="UniProtKB-KW"/>
</dbReference>
<evidence type="ECO:0000313" key="10">
    <source>
        <dbReference type="Proteomes" id="UP001209570"/>
    </source>
</evidence>
<dbReference type="InterPro" id="IPR012337">
    <property type="entry name" value="RNaseH-like_sf"/>
</dbReference>
<evidence type="ECO:0000256" key="6">
    <source>
        <dbReference type="ARBA" id="ARBA00022918"/>
    </source>
</evidence>
<dbReference type="InterPro" id="IPR041373">
    <property type="entry name" value="RT_RNaseH"/>
</dbReference>
<comment type="caution">
    <text evidence="9">The sequence shown here is derived from an EMBL/GenBank/DDBJ whole genome shotgun (WGS) entry which is preliminary data.</text>
</comment>
<feature type="domain" description="Integrase catalytic" evidence="8">
    <location>
        <begin position="347"/>
        <end position="451"/>
    </location>
</feature>
<dbReference type="EMBL" id="JAKCXM010001556">
    <property type="protein sequence ID" value="KAJ0390850.1"/>
    <property type="molecule type" value="Genomic_DNA"/>
</dbReference>
<keyword evidence="5" id="KW-0378">Hydrolase</keyword>
<evidence type="ECO:0000259" key="7">
    <source>
        <dbReference type="PROSITE" id="PS50878"/>
    </source>
</evidence>
<dbReference type="InterPro" id="IPR043502">
    <property type="entry name" value="DNA/RNA_pol_sf"/>
</dbReference>
<keyword evidence="6" id="KW-0695">RNA-directed DNA polymerase</keyword>
<keyword evidence="3" id="KW-0540">Nuclease</keyword>
<dbReference type="SUPFAM" id="SSF56672">
    <property type="entry name" value="DNA/RNA polymerases"/>
    <property type="match status" value="1"/>
</dbReference>
<evidence type="ECO:0000256" key="2">
    <source>
        <dbReference type="ARBA" id="ARBA00022695"/>
    </source>
</evidence>
<keyword evidence="1" id="KW-0808">Transferase</keyword>
<dbReference type="InterPro" id="IPR043128">
    <property type="entry name" value="Rev_trsase/Diguanyl_cyclase"/>
</dbReference>
<gene>
    <name evidence="9" type="ORF">P43SY_011782</name>
</gene>
<dbReference type="Proteomes" id="UP001209570">
    <property type="component" value="Unassembled WGS sequence"/>
</dbReference>
<dbReference type="GO" id="GO:0003676">
    <property type="term" value="F:nucleic acid binding"/>
    <property type="evidence" value="ECO:0007669"/>
    <property type="project" value="InterPro"/>
</dbReference>
<dbReference type="SUPFAM" id="SSF53098">
    <property type="entry name" value="Ribonuclease H-like"/>
    <property type="match status" value="1"/>
</dbReference>
<dbReference type="GO" id="GO:0015074">
    <property type="term" value="P:DNA integration"/>
    <property type="evidence" value="ECO:0007669"/>
    <property type="project" value="InterPro"/>
</dbReference>
<protein>
    <recommendedName>
        <fullName evidence="11">Integrase catalytic domain-containing protein</fullName>
    </recommendedName>
</protein>
<evidence type="ECO:0000256" key="4">
    <source>
        <dbReference type="ARBA" id="ARBA00022759"/>
    </source>
</evidence>
<dbReference type="Pfam" id="PF00665">
    <property type="entry name" value="rve"/>
    <property type="match status" value="1"/>
</dbReference>
<keyword evidence="10" id="KW-1185">Reference proteome</keyword>
<dbReference type="PROSITE" id="PS50994">
    <property type="entry name" value="INTEGRASE"/>
    <property type="match status" value="1"/>
</dbReference>
<feature type="domain" description="Reverse transcriptase" evidence="7">
    <location>
        <begin position="1"/>
        <end position="54"/>
    </location>
</feature>
<dbReference type="InterPro" id="IPR001584">
    <property type="entry name" value="Integrase_cat-core"/>
</dbReference>
<evidence type="ECO:0000256" key="1">
    <source>
        <dbReference type="ARBA" id="ARBA00022679"/>
    </source>
</evidence>
<dbReference type="Pfam" id="PF17917">
    <property type="entry name" value="RT_RNaseH"/>
    <property type="match status" value="1"/>
</dbReference>
<evidence type="ECO:0000313" key="9">
    <source>
        <dbReference type="EMBL" id="KAJ0390850.1"/>
    </source>
</evidence>
<dbReference type="InterPro" id="IPR036397">
    <property type="entry name" value="RNaseH_sf"/>
</dbReference>
<dbReference type="InterPro" id="IPR050951">
    <property type="entry name" value="Retrovirus_Pol_polyprotein"/>
</dbReference>